<comment type="similarity">
    <text evidence="2">Belongs to the MscS (TC 1.A.23) family.</text>
</comment>
<gene>
    <name evidence="9" type="ORF">P3W85_40820</name>
</gene>
<comment type="caution">
    <text evidence="9">The sequence shown here is derived from an EMBL/GenBank/DDBJ whole genome shotgun (WGS) entry which is preliminary data.</text>
</comment>
<feature type="transmembrane region" description="Helical" evidence="7">
    <location>
        <begin position="170"/>
        <end position="190"/>
    </location>
</feature>
<dbReference type="Gene3D" id="3.30.70.100">
    <property type="match status" value="1"/>
</dbReference>
<dbReference type="EMBL" id="JARJLM010000662">
    <property type="protein sequence ID" value="MDF3839238.1"/>
    <property type="molecule type" value="Genomic_DNA"/>
</dbReference>
<evidence type="ECO:0000313" key="10">
    <source>
        <dbReference type="Proteomes" id="UP001216674"/>
    </source>
</evidence>
<feature type="transmembrane region" description="Helical" evidence="7">
    <location>
        <begin position="69"/>
        <end position="88"/>
    </location>
</feature>
<evidence type="ECO:0000256" key="2">
    <source>
        <dbReference type="ARBA" id="ARBA00008017"/>
    </source>
</evidence>
<dbReference type="SUPFAM" id="SSF50182">
    <property type="entry name" value="Sm-like ribonucleoproteins"/>
    <property type="match status" value="1"/>
</dbReference>
<keyword evidence="10" id="KW-1185">Reference proteome</keyword>
<feature type="transmembrane region" description="Helical" evidence="7">
    <location>
        <begin position="36"/>
        <end position="57"/>
    </location>
</feature>
<dbReference type="PANTHER" id="PTHR30347:SF1">
    <property type="entry name" value="MECHANOSENSITIVE CHANNEL MSCK"/>
    <property type="match status" value="1"/>
</dbReference>
<sequence>MPSKITVNGESFNGPNGEITATRMTLSWLHAHAVEVFLGAFCTVLIALAALYLAGVLKARVPATRMWRTTAAYAAAPLLATVGLALAATTPWASALLLPIYVEVAVVVLLTRVLACGIALLFKPAVLLDHALRFVSLVTGVVVAIQSLQPPRELMQPISALELNIGASKISAEGLLNGATFGVIVFIVALSISKAAEKSLLRSQSLPHNLLLALANISRTVIWCVAIGLTLIAIGIDVTTMAAFGGALGIGLGLGLKRLASSYVSGLIILFEQSIRIGDTISTGAIKGRVTRLNARYTMIRSSDGAEAVIPNDVLTSTSIVNETWSDRQVRLEASVLIQPDGDVASAKACIYDALVAQQRILPEPAPCVYVAAIERGGIRLEAHFWIGDPDNGKLNVISDVNDFILDRLRQKGIALSHGVDAMCLRSSSSISRPCH</sequence>
<keyword evidence="4 7" id="KW-0812">Transmembrane</keyword>
<evidence type="ECO:0000256" key="1">
    <source>
        <dbReference type="ARBA" id="ARBA00004651"/>
    </source>
</evidence>
<dbReference type="Pfam" id="PF00924">
    <property type="entry name" value="MS_channel_2nd"/>
    <property type="match status" value="1"/>
</dbReference>
<comment type="subcellular location">
    <subcellularLocation>
        <location evidence="1">Cell membrane</location>
        <topology evidence="1">Multi-pass membrane protein</topology>
    </subcellularLocation>
</comment>
<accession>A0ABT6B357</accession>
<dbReference type="Proteomes" id="UP001216674">
    <property type="component" value="Unassembled WGS sequence"/>
</dbReference>
<evidence type="ECO:0000313" key="9">
    <source>
        <dbReference type="EMBL" id="MDF3839238.1"/>
    </source>
</evidence>
<evidence type="ECO:0000256" key="4">
    <source>
        <dbReference type="ARBA" id="ARBA00022692"/>
    </source>
</evidence>
<reference evidence="9 10" key="1">
    <citation type="submission" date="2023-03" db="EMBL/GenBank/DDBJ databases">
        <title>Draft assemblies of triclosan tolerant bacteria isolated from returned activated sludge.</title>
        <authorList>
            <person name="Van Hamelsveld S."/>
        </authorList>
    </citation>
    <scope>NUCLEOTIDE SEQUENCE [LARGE SCALE GENOMIC DNA]</scope>
    <source>
        <strain evidence="9 10">GW210010_S58</strain>
    </source>
</reference>
<dbReference type="InterPro" id="IPR023408">
    <property type="entry name" value="MscS_beta-dom_sf"/>
</dbReference>
<name>A0ABT6B357_9BURK</name>
<dbReference type="InterPro" id="IPR010920">
    <property type="entry name" value="LSM_dom_sf"/>
</dbReference>
<dbReference type="InterPro" id="IPR006685">
    <property type="entry name" value="MscS_channel_2nd"/>
</dbReference>
<dbReference type="Gene3D" id="1.10.287.1260">
    <property type="match status" value="1"/>
</dbReference>
<keyword evidence="6 7" id="KW-0472">Membrane</keyword>
<dbReference type="Gene3D" id="2.30.30.60">
    <property type="match status" value="1"/>
</dbReference>
<evidence type="ECO:0000256" key="6">
    <source>
        <dbReference type="ARBA" id="ARBA00023136"/>
    </source>
</evidence>
<feature type="transmembrane region" description="Helical" evidence="7">
    <location>
        <begin position="134"/>
        <end position="150"/>
    </location>
</feature>
<organism evidence="9 10">
    <name type="scientific">Cupriavidus basilensis</name>
    <dbReference type="NCBI Taxonomy" id="68895"/>
    <lineage>
        <taxon>Bacteria</taxon>
        <taxon>Pseudomonadati</taxon>
        <taxon>Pseudomonadota</taxon>
        <taxon>Betaproteobacteria</taxon>
        <taxon>Burkholderiales</taxon>
        <taxon>Burkholderiaceae</taxon>
        <taxon>Cupriavidus</taxon>
    </lineage>
</organism>
<feature type="transmembrane region" description="Helical" evidence="7">
    <location>
        <begin position="100"/>
        <end position="122"/>
    </location>
</feature>
<keyword evidence="5 7" id="KW-1133">Transmembrane helix</keyword>
<evidence type="ECO:0000259" key="8">
    <source>
        <dbReference type="Pfam" id="PF00924"/>
    </source>
</evidence>
<proteinExistence type="inferred from homology"/>
<dbReference type="SUPFAM" id="SSF82689">
    <property type="entry name" value="Mechanosensitive channel protein MscS (YggB), C-terminal domain"/>
    <property type="match status" value="1"/>
</dbReference>
<dbReference type="SUPFAM" id="SSF82861">
    <property type="entry name" value="Mechanosensitive channel protein MscS (YggB), transmembrane region"/>
    <property type="match status" value="1"/>
</dbReference>
<feature type="domain" description="Mechanosensitive ion channel MscS" evidence="8">
    <location>
        <begin position="259"/>
        <end position="322"/>
    </location>
</feature>
<evidence type="ECO:0000256" key="5">
    <source>
        <dbReference type="ARBA" id="ARBA00022989"/>
    </source>
</evidence>
<dbReference type="InterPro" id="IPR011014">
    <property type="entry name" value="MscS_channel_TM-2"/>
</dbReference>
<feature type="transmembrane region" description="Helical" evidence="7">
    <location>
        <begin position="210"/>
        <end position="232"/>
    </location>
</feature>
<keyword evidence="3" id="KW-1003">Cell membrane</keyword>
<dbReference type="InterPro" id="IPR011066">
    <property type="entry name" value="MscS_channel_C_sf"/>
</dbReference>
<evidence type="ECO:0000256" key="3">
    <source>
        <dbReference type="ARBA" id="ARBA00022475"/>
    </source>
</evidence>
<protein>
    <submittedName>
        <fullName evidence="9">Mechanosensitive ion channel</fullName>
    </submittedName>
</protein>
<dbReference type="InterPro" id="IPR052702">
    <property type="entry name" value="MscS-like_channel"/>
</dbReference>
<dbReference type="RefSeq" id="WP_017227505.1">
    <property type="nucleotide sequence ID" value="NZ_JARJLM010000662.1"/>
</dbReference>
<evidence type="ECO:0000256" key="7">
    <source>
        <dbReference type="SAM" id="Phobius"/>
    </source>
</evidence>
<dbReference type="PANTHER" id="PTHR30347">
    <property type="entry name" value="POTASSIUM CHANNEL RELATED"/>
    <property type="match status" value="1"/>
</dbReference>